<dbReference type="GO" id="GO:0022857">
    <property type="term" value="F:transmembrane transporter activity"/>
    <property type="evidence" value="ECO:0007669"/>
    <property type="project" value="UniProtKB-UniRule"/>
</dbReference>
<dbReference type="InterPro" id="IPR003744">
    <property type="entry name" value="YhhQ"/>
</dbReference>
<dbReference type="PANTHER" id="PTHR34300:SF1">
    <property type="entry name" value="QUEUOSINE PRECURSOR TRANSPORTER"/>
    <property type="match status" value="1"/>
</dbReference>
<comment type="caution">
    <text evidence="2">The sequence shown here is derived from an EMBL/GenBank/DDBJ whole genome shotgun (WGS) entry which is preliminary data.</text>
</comment>
<comment type="subcellular location">
    <subcellularLocation>
        <location evidence="1">Cell inner membrane</location>
        <topology evidence="1">Multi-pass membrane protein</topology>
    </subcellularLocation>
</comment>
<proteinExistence type="inferred from homology"/>
<dbReference type="Proteomes" id="UP000005954">
    <property type="component" value="Unassembled WGS sequence"/>
</dbReference>
<feature type="transmembrane region" description="Helical" evidence="1">
    <location>
        <begin position="129"/>
        <end position="151"/>
    </location>
</feature>
<dbReference type="HOGENOM" id="CLU_090905_1_0_5"/>
<keyword evidence="1" id="KW-1003">Cell membrane</keyword>
<comment type="similarity">
    <text evidence="1">Belongs to the vitamin uptake transporter (VUT/ECF) (TC 2.A.88) family. Q precursor transporter subfamily.</text>
</comment>
<protein>
    <recommendedName>
        <fullName evidence="1">Probable queuosine precursor transporter</fullName>
        <shortName evidence="1">Q precursor transporter</shortName>
    </recommendedName>
</protein>
<keyword evidence="1" id="KW-1133">Transmembrane helix</keyword>
<feature type="transmembrane region" description="Helical" evidence="1">
    <location>
        <begin position="59"/>
        <end position="79"/>
    </location>
</feature>
<dbReference type="STRING" id="89187.ISM_06960"/>
<feature type="transmembrane region" description="Helical" evidence="1">
    <location>
        <begin position="85"/>
        <end position="108"/>
    </location>
</feature>
<reference evidence="2 3" key="1">
    <citation type="submission" date="2005-12" db="EMBL/GenBank/DDBJ databases">
        <authorList>
            <person name="Moran M.A."/>
            <person name="Ferriera S."/>
            <person name="Johnson J."/>
            <person name="Kravitz S."/>
            <person name="Halpern A."/>
            <person name="Remington K."/>
            <person name="Beeson K."/>
            <person name="Tran B."/>
            <person name="Rogers Y.-H."/>
            <person name="Friedman R."/>
            <person name="Venter J.C."/>
        </authorList>
    </citation>
    <scope>NUCLEOTIDE SEQUENCE [LARGE SCALE GENOMIC DNA]</scope>
    <source>
        <strain evidence="3">ATCC BAA-591 / DSM 15170 / ISM</strain>
    </source>
</reference>
<feature type="transmembrane region" description="Helical" evidence="1">
    <location>
        <begin position="171"/>
        <end position="194"/>
    </location>
</feature>
<dbReference type="PANTHER" id="PTHR34300">
    <property type="entry name" value="QUEUOSINE PRECURSOR TRANSPORTER-RELATED"/>
    <property type="match status" value="1"/>
</dbReference>
<evidence type="ECO:0000256" key="1">
    <source>
        <dbReference type="HAMAP-Rule" id="MF_02088"/>
    </source>
</evidence>
<evidence type="ECO:0000313" key="2">
    <source>
        <dbReference type="EMBL" id="EAP78015.1"/>
    </source>
</evidence>
<dbReference type="GO" id="GO:0005886">
    <property type="term" value="C:plasma membrane"/>
    <property type="evidence" value="ECO:0007669"/>
    <property type="project" value="UniProtKB-SubCell"/>
</dbReference>
<name>A3SKY4_ROSNI</name>
<comment type="function">
    <text evidence="1">Involved in the import of queuosine (Q) precursors, required for Q precursor salvage.</text>
</comment>
<sequence length="208" mass="22330">MKLFPGVIAMAAIVVASNILVQFLLLDGLLTWGAFSYPLAFLVTDVMNRIYGPKAARQVVLVGFVVGIVSSLIGTQIILEHGPAVSLRVAIGSATAFLVAQLLDIAVFDRLRGGKWWRAPLASTVIGSSVDTLLFFTISFAAWITIFGAAADADVSWAWQGAPLLLIGPEAPLWVTLMLADWVLKLLIGLLALIPFRLIVTKVSQNMV</sequence>
<gene>
    <name evidence="2" type="ORF">ISM_06960</name>
</gene>
<organism evidence="2 3">
    <name type="scientific">Roseovarius nubinhibens (strain ATCC BAA-591 / DSM 15170 / ISM)</name>
    <dbReference type="NCBI Taxonomy" id="89187"/>
    <lineage>
        <taxon>Bacteria</taxon>
        <taxon>Pseudomonadati</taxon>
        <taxon>Pseudomonadota</taxon>
        <taxon>Alphaproteobacteria</taxon>
        <taxon>Rhodobacterales</taxon>
        <taxon>Roseobacteraceae</taxon>
        <taxon>Roseovarius</taxon>
    </lineage>
</organism>
<dbReference type="NCBIfam" id="TIGR00697">
    <property type="entry name" value="queuosine precursor transporter"/>
    <property type="match status" value="1"/>
</dbReference>
<accession>A3SKY4</accession>
<dbReference type="eggNOG" id="COG1738">
    <property type="taxonomic scope" value="Bacteria"/>
</dbReference>
<keyword evidence="1" id="KW-0812">Transmembrane</keyword>
<dbReference type="HAMAP" id="MF_02088">
    <property type="entry name" value="Q_prec_transport"/>
    <property type="match status" value="1"/>
</dbReference>
<feature type="transmembrane region" description="Helical" evidence="1">
    <location>
        <begin position="30"/>
        <end position="47"/>
    </location>
</feature>
<dbReference type="AlphaFoldDB" id="A3SKY4"/>
<dbReference type="EMBL" id="AALY01000001">
    <property type="protein sequence ID" value="EAP78015.1"/>
    <property type="molecule type" value="Genomic_DNA"/>
</dbReference>
<evidence type="ECO:0000313" key="3">
    <source>
        <dbReference type="Proteomes" id="UP000005954"/>
    </source>
</evidence>
<feature type="transmembrane region" description="Helical" evidence="1">
    <location>
        <begin position="7"/>
        <end position="24"/>
    </location>
</feature>
<keyword evidence="1" id="KW-0472">Membrane</keyword>
<keyword evidence="1" id="KW-0813">Transport</keyword>
<dbReference type="RefSeq" id="WP_009813416.1">
    <property type="nucleotide sequence ID" value="NZ_CH724156.1"/>
</dbReference>
<keyword evidence="3" id="KW-1185">Reference proteome</keyword>
<keyword evidence="1" id="KW-0997">Cell inner membrane</keyword>
<dbReference type="OrthoDB" id="7065604at2"/>
<dbReference type="Pfam" id="PF02592">
    <property type="entry name" value="Vut_1"/>
    <property type="match status" value="1"/>
</dbReference>